<proteinExistence type="predicted"/>
<evidence type="ECO:0000259" key="1">
    <source>
        <dbReference type="Pfam" id="PF14534"/>
    </source>
</evidence>
<keyword evidence="3" id="KW-1185">Reference proteome</keyword>
<dbReference type="Pfam" id="PF14534">
    <property type="entry name" value="DUF4440"/>
    <property type="match status" value="1"/>
</dbReference>
<evidence type="ECO:0000313" key="3">
    <source>
        <dbReference type="Proteomes" id="UP001596328"/>
    </source>
</evidence>
<dbReference type="Proteomes" id="UP001596328">
    <property type="component" value="Unassembled WGS sequence"/>
</dbReference>
<dbReference type="Gene3D" id="3.10.450.50">
    <property type="match status" value="1"/>
</dbReference>
<feature type="domain" description="DUF4440" evidence="1">
    <location>
        <begin position="9"/>
        <end position="107"/>
    </location>
</feature>
<gene>
    <name evidence="2" type="ORF">ACFQE1_05715</name>
</gene>
<organism evidence="2 3">
    <name type="scientific">Halobium palmae</name>
    <dbReference type="NCBI Taxonomy" id="1776492"/>
    <lineage>
        <taxon>Archaea</taxon>
        <taxon>Methanobacteriati</taxon>
        <taxon>Methanobacteriota</taxon>
        <taxon>Stenosarchaea group</taxon>
        <taxon>Halobacteria</taxon>
        <taxon>Halobacteriales</taxon>
        <taxon>Haloferacaceae</taxon>
        <taxon>Halobium</taxon>
    </lineage>
</organism>
<reference evidence="2 3" key="1">
    <citation type="journal article" date="2019" name="Int. J. Syst. Evol. Microbiol.">
        <title>The Global Catalogue of Microorganisms (GCM) 10K type strain sequencing project: providing services to taxonomists for standard genome sequencing and annotation.</title>
        <authorList>
            <consortium name="The Broad Institute Genomics Platform"/>
            <consortium name="The Broad Institute Genome Sequencing Center for Infectious Disease"/>
            <person name="Wu L."/>
            <person name="Ma J."/>
        </authorList>
    </citation>
    <scope>NUCLEOTIDE SEQUENCE [LARGE SCALE GENOMIC DNA]</scope>
    <source>
        <strain evidence="2 3">NBRC 111368</strain>
    </source>
</reference>
<dbReference type="SUPFAM" id="SSF54427">
    <property type="entry name" value="NTF2-like"/>
    <property type="match status" value="1"/>
</dbReference>
<dbReference type="AlphaFoldDB" id="A0ABD5RXF9"/>
<dbReference type="InterPro" id="IPR032710">
    <property type="entry name" value="NTF2-like_dom_sf"/>
</dbReference>
<comment type="caution">
    <text evidence="2">The sequence shown here is derived from an EMBL/GenBank/DDBJ whole genome shotgun (WGS) entry which is preliminary data.</text>
</comment>
<name>A0ABD5RXF9_9EURY</name>
<evidence type="ECO:0000313" key="2">
    <source>
        <dbReference type="EMBL" id="MFC6723881.1"/>
    </source>
</evidence>
<dbReference type="EMBL" id="JBHSWU010000062">
    <property type="protein sequence ID" value="MFC6723881.1"/>
    <property type="molecule type" value="Genomic_DNA"/>
</dbReference>
<dbReference type="InterPro" id="IPR027843">
    <property type="entry name" value="DUF4440"/>
</dbReference>
<protein>
    <submittedName>
        <fullName evidence="2">DUF4440 domain-containing protein</fullName>
    </submittedName>
</protein>
<accession>A0ABD5RXF9</accession>
<sequence>MGIKQSLLKLERQLWNADEEFYQETLAEDAVMVFPAPTGILTRTDILGSLSGGDRWRSIDFSEVRVIEIGDGTAQLVYRAAAERTEDGSEYSALIATTYLQENGTWSLISHQQTPVGE</sequence>